<feature type="region of interest" description="Disordered" evidence="1">
    <location>
        <begin position="211"/>
        <end position="243"/>
    </location>
</feature>
<dbReference type="EMBL" id="RJKL01000001">
    <property type="protein sequence ID" value="ROP33608.1"/>
    <property type="molecule type" value="Genomic_DNA"/>
</dbReference>
<evidence type="ECO:0000313" key="4">
    <source>
        <dbReference type="Proteomes" id="UP000271683"/>
    </source>
</evidence>
<evidence type="ECO:0000313" key="3">
    <source>
        <dbReference type="EMBL" id="ROP33608.1"/>
    </source>
</evidence>
<comment type="caution">
    <text evidence="3">The sequence shown here is derived from an EMBL/GenBank/DDBJ whole genome shotgun (WGS) entry which is preliminary data.</text>
</comment>
<dbReference type="Proteomes" id="UP000271683">
    <property type="component" value="Unassembled WGS sequence"/>
</dbReference>
<dbReference type="RefSeq" id="WP_084556529.1">
    <property type="nucleotide sequence ID" value="NZ_RJKL01000001.1"/>
</dbReference>
<dbReference type="InterPro" id="IPR025161">
    <property type="entry name" value="IS402-like_dom"/>
</dbReference>
<reference evidence="3 4" key="1">
    <citation type="submission" date="2018-11" db="EMBL/GenBank/DDBJ databases">
        <title>Sequencing the genomes of 1000 actinobacteria strains.</title>
        <authorList>
            <person name="Klenk H.-P."/>
        </authorList>
    </citation>
    <scope>NUCLEOTIDE SEQUENCE [LARGE SCALE GENOMIC DNA]</scope>
    <source>
        <strain evidence="3 4">DSM 43634</strain>
    </source>
</reference>
<dbReference type="Pfam" id="PF13340">
    <property type="entry name" value="DUF4096"/>
    <property type="match status" value="1"/>
</dbReference>
<proteinExistence type="predicted"/>
<gene>
    <name evidence="3" type="ORF">EDD30_6623</name>
</gene>
<dbReference type="PANTHER" id="PTHR46637">
    <property type="entry name" value="TIS1421-TRANSPOSASE PROTEIN A"/>
    <property type="match status" value="1"/>
</dbReference>
<dbReference type="InterPro" id="IPR052909">
    <property type="entry name" value="Transposase_6_like"/>
</dbReference>
<evidence type="ECO:0000256" key="1">
    <source>
        <dbReference type="SAM" id="MobiDB-lite"/>
    </source>
</evidence>
<protein>
    <submittedName>
        <fullName evidence="3">Transposase</fullName>
    </submittedName>
</protein>
<name>A0A3N1GTT9_9ACTN</name>
<feature type="domain" description="Insertion element IS402-like" evidence="2">
    <location>
        <begin position="8"/>
        <end position="83"/>
    </location>
</feature>
<sequence>MGRAWIVDDGLWELIEPLLPPWPNKVPGPRPVPVRLCLQGILFVLHTGIGWEDLPQELGFGSGMTCWRRLRRWTGTGAFDQVHQILLAKLNAANRIDWSSVAMDGSHIDRSPGAWAGRDAASSRCRRTRRTAVQRSVGPARARHPTGHPEAQDTRDQGPGQAAPRRGTDVRALGAARKAISVLYVWRSPCGVRSGAIGSQHACARLAASRPRTSTPCQGSAAVGTGPSGNRFRGGDGGRVGGS</sequence>
<accession>A0A3N1GTT9</accession>
<feature type="region of interest" description="Disordered" evidence="1">
    <location>
        <begin position="112"/>
        <end position="169"/>
    </location>
</feature>
<evidence type="ECO:0000259" key="2">
    <source>
        <dbReference type="Pfam" id="PF13340"/>
    </source>
</evidence>
<organism evidence="3 4">
    <name type="scientific">Couchioplanes caeruleus</name>
    <dbReference type="NCBI Taxonomy" id="56438"/>
    <lineage>
        <taxon>Bacteria</taxon>
        <taxon>Bacillati</taxon>
        <taxon>Actinomycetota</taxon>
        <taxon>Actinomycetes</taxon>
        <taxon>Micromonosporales</taxon>
        <taxon>Micromonosporaceae</taxon>
        <taxon>Couchioplanes</taxon>
    </lineage>
</organism>
<dbReference type="OrthoDB" id="4546548at2"/>
<dbReference type="AlphaFoldDB" id="A0A3N1GTT9"/>
<dbReference type="PANTHER" id="PTHR46637:SF1">
    <property type="entry name" value="BLL5188 PROTEIN"/>
    <property type="match status" value="1"/>
</dbReference>